<proteinExistence type="predicted"/>
<evidence type="ECO:0008006" key="2">
    <source>
        <dbReference type="Google" id="ProtNLM"/>
    </source>
</evidence>
<evidence type="ECO:0000313" key="1">
    <source>
        <dbReference type="EMBL" id="KKN13298.1"/>
    </source>
</evidence>
<accession>A0A0F9R7D7</accession>
<dbReference type="GO" id="GO:0008967">
    <property type="term" value="F:phosphoglycolate phosphatase activity"/>
    <property type="evidence" value="ECO:0007669"/>
    <property type="project" value="TreeGrafter"/>
</dbReference>
<dbReference type="InterPro" id="IPR023214">
    <property type="entry name" value="HAD_sf"/>
</dbReference>
<organism evidence="1">
    <name type="scientific">marine sediment metagenome</name>
    <dbReference type="NCBI Taxonomy" id="412755"/>
    <lineage>
        <taxon>unclassified sequences</taxon>
        <taxon>metagenomes</taxon>
        <taxon>ecological metagenomes</taxon>
    </lineage>
</organism>
<dbReference type="InterPro" id="IPR041492">
    <property type="entry name" value="HAD_2"/>
</dbReference>
<dbReference type="PANTHER" id="PTHR43434">
    <property type="entry name" value="PHOSPHOGLYCOLATE PHOSPHATASE"/>
    <property type="match status" value="1"/>
</dbReference>
<dbReference type="SUPFAM" id="SSF56784">
    <property type="entry name" value="HAD-like"/>
    <property type="match status" value="1"/>
</dbReference>
<protein>
    <recommendedName>
        <fullName evidence="2">FCP1 homology domain-containing protein</fullName>
    </recommendedName>
</protein>
<dbReference type="InterPro" id="IPR036412">
    <property type="entry name" value="HAD-like_sf"/>
</dbReference>
<comment type="caution">
    <text evidence="1">The sequence shown here is derived from an EMBL/GenBank/DDBJ whole genome shotgun (WGS) entry which is preliminary data.</text>
</comment>
<dbReference type="InterPro" id="IPR050155">
    <property type="entry name" value="HAD-like_hydrolase_sf"/>
</dbReference>
<name>A0A0F9R7D7_9ZZZZ</name>
<gene>
    <name evidence="1" type="ORF">LCGC14_1007760</name>
</gene>
<sequence>MEFKYYLFDLDNCLIHYPDFIDFFDNVLIENLKNFSINTPTQKERKDLLYAEEKHKDILMQWGISDCELFWKLFNEIDFKNRKKLIERNEIFLFDKVKSVLQRLRDENKKLALISNSSSYIVDYVIEKFSLNKYFDVVLRIDYNKYQNLAKPSPYGILSILEKLKYNSENSNAIMIGDSMVDIVAAKRANIYACLIVRDSSKETLDFEEWEHNPDFIISSLDDLL</sequence>
<dbReference type="PANTHER" id="PTHR43434:SF1">
    <property type="entry name" value="PHOSPHOGLYCOLATE PHOSPHATASE"/>
    <property type="match status" value="1"/>
</dbReference>
<dbReference type="AlphaFoldDB" id="A0A0F9R7D7"/>
<dbReference type="Gene3D" id="3.40.50.1000">
    <property type="entry name" value="HAD superfamily/HAD-like"/>
    <property type="match status" value="1"/>
</dbReference>
<dbReference type="SFLD" id="SFLDS00003">
    <property type="entry name" value="Haloacid_Dehalogenase"/>
    <property type="match status" value="1"/>
</dbReference>
<dbReference type="SFLD" id="SFLDG01129">
    <property type="entry name" value="C1.5:_HAD__Beta-PGM__Phosphata"/>
    <property type="match status" value="1"/>
</dbReference>
<dbReference type="EMBL" id="LAZR01003935">
    <property type="protein sequence ID" value="KKN13298.1"/>
    <property type="molecule type" value="Genomic_DNA"/>
</dbReference>
<dbReference type="Pfam" id="PF13419">
    <property type="entry name" value="HAD_2"/>
    <property type="match status" value="1"/>
</dbReference>
<dbReference type="GO" id="GO:0006281">
    <property type="term" value="P:DNA repair"/>
    <property type="evidence" value="ECO:0007669"/>
    <property type="project" value="TreeGrafter"/>
</dbReference>
<dbReference type="GO" id="GO:0005829">
    <property type="term" value="C:cytosol"/>
    <property type="evidence" value="ECO:0007669"/>
    <property type="project" value="TreeGrafter"/>
</dbReference>
<reference evidence="1" key="1">
    <citation type="journal article" date="2015" name="Nature">
        <title>Complex archaea that bridge the gap between prokaryotes and eukaryotes.</title>
        <authorList>
            <person name="Spang A."/>
            <person name="Saw J.H."/>
            <person name="Jorgensen S.L."/>
            <person name="Zaremba-Niedzwiedzka K."/>
            <person name="Martijn J."/>
            <person name="Lind A.E."/>
            <person name="van Eijk R."/>
            <person name="Schleper C."/>
            <person name="Guy L."/>
            <person name="Ettema T.J."/>
        </authorList>
    </citation>
    <scope>NUCLEOTIDE SEQUENCE</scope>
</reference>